<proteinExistence type="predicted"/>
<keyword evidence="1" id="KW-0812">Transmembrane</keyword>
<keyword evidence="1" id="KW-1133">Transmembrane helix</keyword>
<dbReference type="EMBL" id="JAAXOO010000009">
    <property type="protein sequence ID" value="NKY37414.1"/>
    <property type="molecule type" value="Genomic_DNA"/>
</dbReference>
<keyword evidence="3" id="KW-1185">Reference proteome</keyword>
<organism evidence="2 3">
    <name type="scientific">Nocardia speluncae</name>
    <dbReference type="NCBI Taxonomy" id="419477"/>
    <lineage>
        <taxon>Bacteria</taxon>
        <taxon>Bacillati</taxon>
        <taxon>Actinomycetota</taxon>
        <taxon>Actinomycetes</taxon>
        <taxon>Mycobacteriales</taxon>
        <taxon>Nocardiaceae</taxon>
        <taxon>Nocardia</taxon>
    </lineage>
</organism>
<comment type="caution">
    <text evidence="2">The sequence shown here is derived from an EMBL/GenBank/DDBJ whole genome shotgun (WGS) entry which is preliminary data.</text>
</comment>
<dbReference type="Proteomes" id="UP000565715">
    <property type="component" value="Unassembled WGS sequence"/>
</dbReference>
<reference evidence="2 3" key="1">
    <citation type="submission" date="2020-04" db="EMBL/GenBank/DDBJ databases">
        <title>MicrobeNet Type strains.</title>
        <authorList>
            <person name="Nicholson A.C."/>
        </authorList>
    </citation>
    <scope>NUCLEOTIDE SEQUENCE [LARGE SCALE GENOMIC DNA]</scope>
    <source>
        <strain evidence="2 3">DSM 45078</strain>
    </source>
</reference>
<gene>
    <name evidence="2" type="ORF">HGA13_30750</name>
</gene>
<dbReference type="AlphaFoldDB" id="A0A846XV79"/>
<accession>A0A846XV79</accession>
<feature type="transmembrane region" description="Helical" evidence="1">
    <location>
        <begin position="53"/>
        <end position="77"/>
    </location>
</feature>
<name>A0A846XV79_9NOCA</name>
<dbReference type="RefSeq" id="WP_068044260.1">
    <property type="nucleotide sequence ID" value="NZ_JAAXOO010000009.1"/>
</dbReference>
<keyword evidence="1" id="KW-0472">Membrane</keyword>
<protein>
    <submittedName>
        <fullName evidence="2">Uncharacterized protein</fullName>
    </submittedName>
</protein>
<evidence type="ECO:0000313" key="2">
    <source>
        <dbReference type="EMBL" id="NKY37414.1"/>
    </source>
</evidence>
<evidence type="ECO:0000313" key="3">
    <source>
        <dbReference type="Proteomes" id="UP000565715"/>
    </source>
</evidence>
<evidence type="ECO:0000256" key="1">
    <source>
        <dbReference type="SAM" id="Phobius"/>
    </source>
</evidence>
<sequence>MSTLLTHLRALLDVTLAALALGAAVPMLFALGVRWWSGAEVTDPDGTVRRNPVAVAAACFCLLIVVTVVVAGVLFVAKGFLSDRLGIHLFGES</sequence>
<feature type="transmembrane region" description="Helical" evidence="1">
    <location>
        <begin position="12"/>
        <end position="33"/>
    </location>
</feature>